<evidence type="ECO:0000259" key="4">
    <source>
        <dbReference type="PROSITE" id="PS51186"/>
    </source>
</evidence>
<dbReference type="InterPro" id="IPR001307">
    <property type="entry name" value="Thiosulphate_STrfase_CS"/>
</dbReference>
<dbReference type="GO" id="GO:0005840">
    <property type="term" value="C:ribosome"/>
    <property type="evidence" value="ECO:0007669"/>
    <property type="project" value="UniProtKB-KW"/>
</dbReference>
<dbReference type="InterPro" id="IPR001763">
    <property type="entry name" value="Rhodanese-like_dom"/>
</dbReference>
<dbReference type="EC" id="2.3.1.266" evidence="5"/>
<accession>A0AAU7DSE2</accession>
<dbReference type="CDD" id="cd01449">
    <property type="entry name" value="TST_Repeat_2"/>
    <property type="match status" value="1"/>
</dbReference>
<dbReference type="PROSITE" id="PS51186">
    <property type="entry name" value="GNAT"/>
    <property type="match status" value="1"/>
</dbReference>
<dbReference type="Gene3D" id="3.40.630.30">
    <property type="match status" value="1"/>
</dbReference>
<dbReference type="SMART" id="SM00450">
    <property type="entry name" value="RHOD"/>
    <property type="match status" value="2"/>
</dbReference>
<protein>
    <submittedName>
        <fullName evidence="5">Ribosomal protein S18-alanine N-acetyltransferase</fullName>
        <ecNumber evidence="5">2.3.1.266</ecNumber>
    </submittedName>
</protein>
<dbReference type="SUPFAM" id="SSF52821">
    <property type="entry name" value="Rhodanese/Cell cycle control phosphatase"/>
    <property type="match status" value="2"/>
</dbReference>
<evidence type="ECO:0000256" key="1">
    <source>
        <dbReference type="ARBA" id="ARBA00022679"/>
    </source>
</evidence>
<dbReference type="InterPro" id="IPR045078">
    <property type="entry name" value="TST/MPST-like"/>
</dbReference>
<dbReference type="GO" id="GO:0008999">
    <property type="term" value="F:protein-N-terminal-alanine acetyltransferase activity"/>
    <property type="evidence" value="ECO:0007669"/>
    <property type="project" value="UniProtKB-EC"/>
</dbReference>
<sequence>MTPDFLLRPLRASDIDRVAQLEGELFGASAWSYAMISAEIGAPGRWYVVAEYDSKDQAGGDLVMGYAGLWFDGDVAQIMTVGVSTAARRQGVGRLLMNALIDRAAQLRANGLLLEVAVNNTAAITLYESFGFKTISVRKRYYQPENVDAFVMRRDVSAAGAHAVTNPAGFAAAQAAEDAGAAQDSLEGYALESFGPRAQVFVTAHELVERLEDRQSQPAALLDVRWQLGRDDGAEQYAQGHIPGAVYVDLETELASSAPHLGRHPLPAPDQLAAAVGRWGIMPGQEVVVYDAVSGMSAARAWWLLRWAGFKNVRILDGGLDAWTRAGGTLEQGVQVPLATTPTLSTGHMPTMNIDQAGEFPLDGFLIDARAGERFRGETEPIDPRAGHIPGALNIPTASLLNADGTFKSAVDLRQIYEQAGVLEDTEALGEGEWPIPAADVGVYCGSGVTACHEIAVLASLGIDATLFPGSWSQWSNDQSRIAATGE</sequence>
<dbReference type="Gene3D" id="3.40.250.10">
    <property type="entry name" value="Rhodanese-like domain"/>
    <property type="match status" value="2"/>
</dbReference>
<dbReference type="EMBL" id="CP146203">
    <property type="protein sequence ID" value="XBH20605.1"/>
    <property type="molecule type" value="Genomic_DNA"/>
</dbReference>
<feature type="domain" description="Rhodanese" evidence="3">
    <location>
        <begin position="366"/>
        <end position="480"/>
    </location>
</feature>
<dbReference type="GO" id="GO:0004792">
    <property type="term" value="F:thiosulfate-cyanide sulfurtransferase activity"/>
    <property type="evidence" value="ECO:0007669"/>
    <property type="project" value="InterPro"/>
</dbReference>
<dbReference type="SUPFAM" id="SSF55729">
    <property type="entry name" value="Acyl-CoA N-acyltransferases (Nat)"/>
    <property type="match status" value="1"/>
</dbReference>
<dbReference type="InterPro" id="IPR006464">
    <property type="entry name" value="AcTrfase_RimI/Ard1"/>
</dbReference>
<dbReference type="Pfam" id="PF00581">
    <property type="entry name" value="Rhodanese"/>
    <property type="match status" value="2"/>
</dbReference>
<keyword evidence="5" id="KW-0012">Acyltransferase</keyword>
<keyword evidence="5" id="KW-0689">Ribosomal protein</keyword>
<dbReference type="InterPro" id="IPR016181">
    <property type="entry name" value="Acyl_CoA_acyltransferase"/>
</dbReference>
<organism evidence="5">
    <name type="scientific">Jonesiaceae bacterium BS-20</name>
    <dbReference type="NCBI Taxonomy" id="3120821"/>
    <lineage>
        <taxon>Bacteria</taxon>
        <taxon>Bacillati</taxon>
        <taxon>Actinomycetota</taxon>
        <taxon>Actinomycetes</taxon>
        <taxon>Micrococcales</taxon>
        <taxon>Jonesiaceae</taxon>
    </lineage>
</organism>
<dbReference type="PANTHER" id="PTHR11364">
    <property type="entry name" value="THIOSULFATE SULFERTANSFERASE"/>
    <property type="match status" value="1"/>
</dbReference>
<dbReference type="PROSITE" id="PS00380">
    <property type="entry name" value="RHODANESE_1"/>
    <property type="match status" value="1"/>
</dbReference>
<dbReference type="Pfam" id="PF00583">
    <property type="entry name" value="Acetyltransf_1"/>
    <property type="match status" value="1"/>
</dbReference>
<dbReference type="NCBIfam" id="TIGR01575">
    <property type="entry name" value="rimI"/>
    <property type="match status" value="1"/>
</dbReference>
<evidence type="ECO:0000313" key="5">
    <source>
        <dbReference type="EMBL" id="XBH20605.1"/>
    </source>
</evidence>
<dbReference type="InterPro" id="IPR000182">
    <property type="entry name" value="GNAT_dom"/>
</dbReference>
<dbReference type="AlphaFoldDB" id="A0AAU7DSE2"/>
<dbReference type="PANTHER" id="PTHR11364:SF27">
    <property type="entry name" value="SULFURTRANSFERASE"/>
    <property type="match status" value="1"/>
</dbReference>
<dbReference type="CDD" id="cd04301">
    <property type="entry name" value="NAT_SF"/>
    <property type="match status" value="1"/>
</dbReference>
<dbReference type="CDD" id="cd01448">
    <property type="entry name" value="TST_Repeat_1"/>
    <property type="match status" value="1"/>
</dbReference>
<gene>
    <name evidence="5" type="primary">rimI</name>
    <name evidence="5" type="ORF">V5R04_10200</name>
</gene>
<dbReference type="InterPro" id="IPR036873">
    <property type="entry name" value="Rhodanese-like_dom_sf"/>
</dbReference>
<keyword evidence="2" id="KW-0677">Repeat</keyword>
<proteinExistence type="predicted"/>
<keyword evidence="1 5" id="KW-0808">Transferase</keyword>
<keyword evidence="5" id="KW-0687">Ribonucleoprotein</keyword>
<name>A0AAU7DSE2_9MICO</name>
<reference evidence="5" key="1">
    <citation type="submission" date="2024-02" db="EMBL/GenBank/DDBJ databases">
        <title>Tomenella chthoni gen. nov. sp. nov., a member of the family Jonesiaceae isolated from bat guano.</title>
        <authorList>
            <person name="Miller S.L."/>
            <person name="King J."/>
            <person name="Sankaranarayanan K."/>
            <person name="Lawson P.A."/>
        </authorList>
    </citation>
    <scope>NUCLEOTIDE SEQUENCE</scope>
    <source>
        <strain evidence="5">BS-20</strain>
    </source>
</reference>
<dbReference type="PROSITE" id="PS50206">
    <property type="entry name" value="RHODANESE_3"/>
    <property type="match status" value="2"/>
</dbReference>
<evidence type="ECO:0000256" key="2">
    <source>
        <dbReference type="ARBA" id="ARBA00022737"/>
    </source>
</evidence>
<feature type="domain" description="N-acetyltransferase" evidence="4">
    <location>
        <begin position="5"/>
        <end position="157"/>
    </location>
</feature>
<feature type="domain" description="Rhodanese" evidence="3">
    <location>
        <begin position="215"/>
        <end position="332"/>
    </location>
</feature>
<evidence type="ECO:0000259" key="3">
    <source>
        <dbReference type="PROSITE" id="PS50206"/>
    </source>
</evidence>